<evidence type="ECO:0000313" key="3">
    <source>
        <dbReference type="EMBL" id="GAA4054985.1"/>
    </source>
</evidence>
<reference evidence="4" key="1">
    <citation type="journal article" date="2019" name="Int. J. Syst. Evol. Microbiol.">
        <title>The Global Catalogue of Microorganisms (GCM) 10K type strain sequencing project: providing services to taxonomists for standard genome sequencing and annotation.</title>
        <authorList>
            <consortium name="The Broad Institute Genomics Platform"/>
            <consortium name="The Broad Institute Genome Sequencing Center for Infectious Disease"/>
            <person name="Wu L."/>
            <person name="Ma J."/>
        </authorList>
    </citation>
    <scope>NUCLEOTIDE SEQUENCE [LARGE SCALE GENOMIC DNA]</scope>
    <source>
        <strain evidence="4">JCM 17068</strain>
    </source>
</reference>
<dbReference type="Pfam" id="PF20243">
    <property type="entry name" value="MbnP"/>
    <property type="match status" value="1"/>
</dbReference>
<gene>
    <name evidence="3" type="ORF">GCM10022388_21830</name>
</gene>
<sequence length="229" mass="26665">MNKKLIYFFLSFLFSLNLWAQKEKDSLFFKIHFKWKTETLDLNKNYISKSDTLQLNVLKFYISGIEIKYNNGTFYREKNSYHLVDIENFKPFTISKFENKTIENIVFNIGVDSTACVSGANGGDLDLQNGMYWAWQSGYINMKIEGKSNSCKTRKNQFQFHIGGYIEPNYARRTININGNFNDKNQIDLVMDLSKLFEEINLSEINSIMIPGEKAMHLADVTTKIFSIE</sequence>
<evidence type="ECO:0000256" key="1">
    <source>
        <dbReference type="SAM" id="SignalP"/>
    </source>
</evidence>
<feature type="chain" id="PRO_5046886702" description="Copper-binding protein MbnP-like domain-containing protein" evidence="1">
    <location>
        <begin position="21"/>
        <end position="229"/>
    </location>
</feature>
<dbReference type="InterPro" id="IPR046863">
    <property type="entry name" value="MbnP-like_dom"/>
</dbReference>
<name>A0ABP7UZQ3_9FLAO</name>
<keyword evidence="1" id="KW-0732">Signal</keyword>
<organism evidence="3 4">
    <name type="scientific">Flavobacterium chungnamense</name>
    <dbReference type="NCBI Taxonomy" id="706182"/>
    <lineage>
        <taxon>Bacteria</taxon>
        <taxon>Pseudomonadati</taxon>
        <taxon>Bacteroidota</taxon>
        <taxon>Flavobacteriia</taxon>
        <taxon>Flavobacteriales</taxon>
        <taxon>Flavobacteriaceae</taxon>
        <taxon>Flavobacterium</taxon>
    </lineage>
</organism>
<evidence type="ECO:0000313" key="4">
    <source>
        <dbReference type="Proteomes" id="UP001500426"/>
    </source>
</evidence>
<proteinExistence type="predicted"/>
<comment type="caution">
    <text evidence="3">The sequence shown here is derived from an EMBL/GenBank/DDBJ whole genome shotgun (WGS) entry which is preliminary data.</text>
</comment>
<dbReference type="Proteomes" id="UP001500426">
    <property type="component" value="Unassembled WGS sequence"/>
</dbReference>
<feature type="domain" description="Copper-binding protein MbnP-like" evidence="2">
    <location>
        <begin position="27"/>
        <end position="209"/>
    </location>
</feature>
<feature type="signal peptide" evidence="1">
    <location>
        <begin position="1"/>
        <end position="20"/>
    </location>
</feature>
<accession>A0ABP7UZQ3</accession>
<dbReference type="RefSeq" id="WP_345094491.1">
    <property type="nucleotide sequence ID" value="NZ_BAABCS010000020.1"/>
</dbReference>
<keyword evidence="4" id="KW-1185">Reference proteome</keyword>
<protein>
    <recommendedName>
        <fullName evidence="2">Copper-binding protein MbnP-like domain-containing protein</fullName>
    </recommendedName>
</protein>
<dbReference type="EMBL" id="BAABCS010000020">
    <property type="protein sequence ID" value="GAA4054985.1"/>
    <property type="molecule type" value="Genomic_DNA"/>
</dbReference>
<evidence type="ECO:0000259" key="2">
    <source>
        <dbReference type="Pfam" id="PF20243"/>
    </source>
</evidence>